<dbReference type="PANTHER" id="PTHR10680:SF14">
    <property type="entry name" value="PEPTIDYL-GLYCINE ALPHA-AMIDATING MONOOXYGENASE"/>
    <property type="match status" value="1"/>
</dbReference>
<name>A0ABX0U6D3_9FLAO</name>
<dbReference type="PANTHER" id="PTHR10680">
    <property type="entry name" value="PEPTIDYL-GLYCINE ALPHA-AMIDATING MONOOXYGENASE"/>
    <property type="match status" value="1"/>
</dbReference>
<keyword evidence="4" id="KW-1185">Reference proteome</keyword>
<evidence type="ECO:0000313" key="3">
    <source>
        <dbReference type="EMBL" id="NIJ43914.1"/>
    </source>
</evidence>
<organism evidence="3 4">
    <name type="scientific">Wenyingzhuangia heitensis</name>
    <dbReference type="NCBI Taxonomy" id="1487859"/>
    <lineage>
        <taxon>Bacteria</taxon>
        <taxon>Pseudomonadati</taxon>
        <taxon>Bacteroidota</taxon>
        <taxon>Flavobacteriia</taxon>
        <taxon>Flavobacteriales</taxon>
        <taxon>Flavobacteriaceae</taxon>
        <taxon>Wenyingzhuangia</taxon>
    </lineage>
</organism>
<sequence>MDNSRRQFIKNTTLLGVGLAATSSYGLTIINHKSKLSETIIGHGDFKYRVHKEWGNLNPLNTPVKNCHEMVMDSKGRLIMITDHVQNNIIVYDKSGKLLTSWTHKMYRGHGLSIFNEGGEDVLFITDNSGKIIKTTIDGKVIMELPNPKEIGIYTDKQKYTPTETAVAPNGDIYVADGYGSDFILQFDKNGEFIRKFGGKGHQDEKLNNAHGVAIDARDPNNITLLCTSRVQNSFKRFTLDGKYLETIFLPGAYVCRPVIDDENLYSGACWSRLKYLERVPNSGFVTILDKNNKVVSNPGGTKPKYKHGELQLMLQETPLFNHCHDVCIDNDKNIYVCQWNANKTYPIKLERV</sequence>
<reference evidence="3 4" key="1">
    <citation type="submission" date="2020-03" db="EMBL/GenBank/DDBJ databases">
        <title>Genomic Encyclopedia of Type Strains, Phase IV (KMG-IV): sequencing the most valuable type-strain genomes for metagenomic binning, comparative biology and taxonomic classification.</title>
        <authorList>
            <person name="Goeker M."/>
        </authorList>
    </citation>
    <scope>NUCLEOTIDE SEQUENCE [LARGE SCALE GENOMIC DNA]</scope>
    <source>
        <strain evidence="3 4">DSM 101599</strain>
    </source>
</reference>
<keyword evidence="1" id="KW-0732">Signal</keyword>
<comment type="caution">
    <text evidence="3">The sequence shown here is derived from an EMBL/GenBank/DDBJ whole genome shotgun (WGS) entry which is preliminary data.</text>
</comment>
<evidence type="ECO:0000313" key="4">
    <source>
        <dbReference type="Proteomes" id="UP000745859"/>
    </source>
</evidence>
<dbReference type="EMBL" id="JAASQL010000001">
    <property type="protein sequence ID" value="NIJ43914.1"/>
    <property type="molecule type" value="Genomic_DNA"/>
</dbReference>
<proteinExistence type="predicted"/>
<evidence type="ECO:0000256" key="2">
    <source>
        <dbReference type="ARBA" id="ARBA00023180"/>
    </source>
</evidence>
<dbReference type="Gene3D" id="2.120.10.30">
    <property type="entry name" value="TolB, C-terminal domain"/>
    <property type="match status" value="1"/>
</dbReference>
<dbReference type="Proteomes" id="UP000745859">
    <property type="component" value="Unassembled WGS sequence"/>
</dbReference>
<accession>A0ABX0U6D3</accession>
<gene>
    <name evidence="3" type="ORF">FHR24_000353</name>
</gene>
<evidence type="ECO:0008006" key="5">
    <source>
        <dbReference type="Google" id="ProtNLM"/>
    </source>
</evidence>
<keyword evidence="2" id="KW-0325">Glycoprotein</keyword>
<protein>
    <recommendedName>
        <fullName evidence="5">6-bladed beta-propeller</fullName>
    </recommendedName>
</protein>
<dbReference type="SUPFAM" id="SSF101898">
    <property type="entry name" value="NHL repeat"/>
    <property type="match status" value="1"/>
</dbReference>
<dbReference type="RefSeq" id="WP_208412270.1">
    <property type="nucleotide sequence ID" value="NZ_JAASQL010000001.1"/>
</dbReference>
<dbReference type="InterPro" id="IPR011042">
    <property type="entry name" value="6-blade_b-propeller_TolB-like"/>
</dbReference>
<evidence type="ECO:0000256" key="1">
    <source>
        <dbReference type="ARBA" id="ARBA00022729"/>
    </source>
</evidence>
<dbReference type="Pfam" id="PF17170">
    <property type="entry name" value="DUF5128"/>
    <property type="match status" value="1"/>
</dbReference>